<dbReference type="SMART" id="SM00530">
    <property type="entry name" value="HTH_XRE"/>
    <property type="match status" value="1"/>
</dbReference>
<dbReference type="PROSITE" id="PS50943">
    <property type="entry name" value="HTH_CROC1"/>
    <property type="match status" value="1"/>
</dbReference>
<dbReference type="CDD" id="cd00093">
    <property type="entry name" value="HTH_XRE"/>
    <property type="match status" value="1"/>
</dbReference>
<dbReference type="InterPro" id="IPR010982">
    <property type="entry name" value="Lambda_DNA-bd_dom_sf"/>
</dbReference>
<dbReference type="Pfam" id="PF12844">
    <property type="entry name" value="HTH_19"/>
    <property type="match status" value="1"/>
</dbReference>
<organism evidence="2 3">
    <name type="scientific">Paenibacillus sepulcri</name>
    <dbReference type="NCBI Taxonomy" id="359917"/>
    <lineage>
        <taxon>Bacteria</taxon>
        <taxon>Bacillati</taxon>
        <taxon>Bacillota</taxon>
        <taxon>Bacilli</taxon>
        <taxon>Bacillales</taxon>
        <taxon>Paenibacillaceae</taxon>
        <taxon>Paenibacillus</taxon>
    </lineage>
</organism>
<proteinExistence type="predicted"/>
<accession>A0ABS7BYX8</accession>
<gene>
    <name evidence="2" type="ORF">K0U00_07410</name>
</gene>
<name>A0ABS7BYX8_9BACL</name>
<protein>
    <submittedName>
        <fullName evidence="2">Helix-turn-helix domain-containing protein</fullName>
    </submittedName>
</protein>
<dbReference type="EMBL" id="JAHZIK010000125">
    <property type="protein sequence ID" value="MBW7453862.1"/>
    <property type="molecule type" value="Genomic_DNA"/>
</dbReference>
<comment type="caution">
    <text evidence="2">The sequence shown here is derived from an EMBL/GenBank/DDBJ whole genome shotgun (WGS) entry which is preliminary data.</text>
</comment>
<keyword evidence="3" id="KW-1185">Reference proteome</keyword>
<dbReference type="InterPro" id="IPR001387">
    <property type="entry name" value="Cro/C1-type_HTH"/>
</dbReference>
<evidence type="ECO:0000313" key="2">
    <source>
        <dbReference type="EMBL" id="MBW7453862.1"/>
    </source>
</evidence>
<evidence type="ECO:0000259" key="1">
    <source>
        <dbReference type="PROSITE" id="PS50943"/>
    </source>
</evidence>
<dbReference type="Gene3D" id="1.10.260.40">
    <property type="entry name" value="lambda repressor-like DNA-binding domains"/>
    <property type="match status" value="1"/>
</dbReference>
<dbReference type="RefSeq" id="WP_210045158.1">
    <property type="nucleotide sequence ID" value="NZ_JBHLVU010000013.1"/>
</dbReference>
<dbReference type="Proteomes" id="UP001519887">
    <property type="component" value="Unassembled WGS sequence"/>
</dbReference>
<evidence type="ECO:0000313" key="3">
    <source>
        <dbReference type="Proteomes" id="UP001519887"/>
    </source>
</evidence>
<reference evidence="2 3" key="1">
    <citation type="submission" date="2021-07" db="EMBL/GenBank/DDBJ databases">
        <title>Paenibacillus radiodurans sp. nov., isolated from the southeastern edge of Tengger Desert.</title>
        <authorList>
            <person name="Zhang G."/>
        </authorList>
    </citation>
    <scope>NUCLEOTIDE SEQUENCE [LARGE SCALE GENOMIC DNA]</scope>
    <source>
        <strain evidence="2 3">CCM 7311</strain>
    </source>
</reference>
<dbReference type="SUPFAM" id="SSF47413">
    <property type="entry name" value="lambda repressor-like DNA-binding domains"/>
    <property type="match status" value="1"/>
</dbReference>
<feature type="domain" description="HTH cro/C1-type" evidence="1">
    <location>
        <begin position="7"/>
        <end position="42"/>
    </location>
</feature>
<sequence>MSVGQRLRSLRLEKKLNQTEFASHLSMDRTQLSRIESGERDPGTPIRQLLSRSSWKMALEVAAEQTDGFFGNILHDIPNLDLHPAALKDVLLKELGEAGTALGELAMAKHIDPSKRRDSAERVWQEIRDVIEKAAVMQGVLEEEFRLDRRRLIQKHEMEVKRGER</sequence>